<organism evidence="6 7">
    <name type="scientific">Nocardia mexicana</name>
    <dbReference type="NCBI Taxonomy" id="279262"/>
    <lineage>
        <taxon>Bacteria</taxon>
        <taxon>Bacillati</taxon>
        <taxon>Actinomycetota</taxon>
        <taxon>Actinomycetes</taxon>
        <taxon>Mycobacteriales</taxon>
        <taxon>Nocardiaceae</taxon>
        <taxon>Nocardia</taxon>
    </lineage>
</organism>
<keyword evidence="2" id="KW-0479">Metal-binding</keyword>
<dbReference type="Gene3D" id="2.40.40.20">
    <property type="match status" value="1"/>
</dbReference>
<sequence>MTAREVPTYCRICEPLCGLIATVEDGRLVQLRPDKQHPLSRGFACPKGIAFTEVQNDPERVLYPLRRGADGAFERVSWETALDEIGARLRAIIGAHGRESLGWYFGNPSSFSYSHTLWIVGFQLAAGLRHVYSAGSQDVNNRFVASHLLYGSLTSVPVPDLDHTDFLLMVGANPVVSHGSVVSAPRIRDKLTDITKRGGRVVVVDPRRTETARLFEHVGVRADTDAWLLAALLQVIFDEGLEDAAALREQAAGVAELRRAVARFTPEVTAPVTGVDPDTVRTLARDLAAAPRAAVYGRTGTCLGRHATLVAFLIDALAAVTGNLDRPGGCVFGKELVAVSELNARLGLIKYGKTRSRIGDFPEVLRTFPAAIMAKEITTPGPGQLRALFTSAGNPVQSVPGSDELAAALRELDLFVSIDLYLTDSNRTADYVLPATTFLERDDVPLPFAALAPVPYTQYTEPVLEPYGEARQEWEIIDEIARRIGVQPFTFGPPARMLGELRRRVPGGRAARVRPRALLDLALRTGPYGDRFGLRRNGISLRKLRRHPHGLVLADRITTGVLRKVVQHKDRRVRLAPPEIITELSELAAPPIDPAYPLRIIGMRELKSHNSWMHNADSLVARREHAARIHPKDAAVAGIADGDRCRVSSPHGAIEVTARLTEDMTEGTVAVPHGWGHTAGWRRATAAGGANVNLLMSTDPADVERLAGMSHLNGVPIRLDPA</sequence>
<dbReference type="Pfam" id="PF01568">
    <property type="entry name" value="Molydop_binding"/>
    <property type="match status" value="1"/>
</dbReference>
<dbReference type="InterPro" id="IPR050612">
    <property type="entry name" value="Prok_Mopterin_Oxidored"/>
</dbReference>
<evidence type="ECO:0000256" key="4">
    <source>
        <dbReference type="ARBA" id="ARBA00023014"/>
    </source>
</evidence>
<dbReference type="SUPFAM" id="SSF50692">
    <property type="entry name" value="ADC-like"/>
    <property type="match status" value="1"/>
</dbReference>
<dbReference type="Proteomes" id="UP000255355">
    <property type="component" value="Unassembled WGS sequence"/>
</dbReference>
<accession>A0A370GSC7</accession>
<dbReference type="GO" id="GO:0051536">
    <property type="term" value="F:iron-sulfur cluster binding"/>
    <property type="evidence" value="ECO:0007669"/>
    <property type="project" value="UniProtKB-KW"/>
</dbReference>
<dbReference type="InterPro" id="IPR006963">
    <property type="entry name" value="Mopterin_OxRdtase_4Fe-4S_dom"/>
</dbReference>
<evidence type="ECO:0000256" key="2">
    <source>
        <dbReference type="ARBA" id="ARBA00022723"/>
    </source>
</evidence>
<dbReference type="PROSITE" id="PS51669">
    <property type="entry name" value="4FE4S_MOW_BIS_MGD"/>
    <property type="match status" value="1"/>
</dbReference>
<evidence type="ECO:0000313" key="7">
    <source>
        <dbReference type="Proteomes" id="UP000255355"/>
    </source>
</evidence>
<dbReference type="SMART" id="SM00926">
    <property type="entry name" value="Molybdop_Fe4S4"/>
    <property type="match status" value="1"/>
</dbReference>
<feature type="domain" description="4Fe-4S Mo/W bis-MGD-type" evidence="5">
    <location>
        <begin position="3"/>
        <end position="59"/>
    </location>
</feature>
<comment type="similarity">
    <text evidence="1">Belongs to the prokaryotic molybdopterin-containing oxidoreductase family.</text>
</comment>
<comment type="caution">
    <text evidence="6">The sequence shown here is derived from an EMBL/GenBank/DDBJ whole genome shotgun (WGS) entry which is preliminary data.</text>
</comment>
<dbReference type="EMBL" id="QQAZ01000010">
    <property type="protein sequence ID" value="RDI46597.1"/>
    <property type="molecule type" value="Genomic_DNA"/>
</dbReference>
<dbReference type="Gene3D" id="3.40.50.740">
    <property type="match status" value="1"/>
</dbReference>
<evidence type="ECO:0000256" key="3">
    <source>
        <dbReference type="ARBA" id="ARBA00023004"/>
    </source>
</evidence>
<dbReference type="Gene3D" id="2.20.25.90">
    <property type="entry name" value="ADC-like domains"/>
    <property type="match status" value="1"/>
</dbReference>
<dbReference type="STRING" id="1210089.GCA_001613165_07242"/>
<dbReference type="SUPFAM" id="SSF53706">
    <property type="entry name" value="Formate dehydrogenase/DMSO reductase, domains 1-3"/>
    <property type="match status" value="1"/>
</dbReference>
<keyword evidence="7" id="KW-1185">Reference proteome</keyword>
<dbReference type="OrthoDB" id="7376058at2"/>
<dbReference type="RefSeq" id="WP_068030669.1">
    <property type="nucleotide sequence ID" value="NZ_QQAZ01000010.1"/>
</dbReference>
<dbReference type="GO" id="GO:0046872">
    <property type="term" value="F:metal ion binding"/>
    <property type="evidence" value="ECO:0007669"/>
    <property type="project" value="UniProtKB-KW"/>
</dbReference>
<dbReference type="InterPro" id="IPR009010">
    <property type="entry name" value="Asp_de-COase-like_dom_sf"/>
</dbReference>
<gene>
    <name evidence="6" type="ORF">DFR68_1101</name>
</gene>
<dbReference type="AlphaFoldDB" id="A0A370GSC7"/>
<proteinExistence type="inferred from homology"/>
<dbReference type="Pfam" id="PF00384">
    <property type="entry name" value="Molybdopterin"/>
    <property type="match status" value="1"/>
</dbReference>
<dbReference type="GO" id="GO:0016491">
    <property type="term" value="F:oxidoreductase activity"/>
    <property type="evidence" value="ECO:0007669"/>
    <property type="project" value="InterPro"/>
</dbReference>
<dbReference type="InterPro" id="IPR006657">
    <property type="entry name" value="MoPterin_dinucl-bd_dom"/>
</dbReference>
<name>A0A370GSC7_9NOCA</name>
<dbReference type="PANTHER" id="PTHR43742:SF6">
    <property type="entry name" value="OXIDOREDUCTASE YYAE-RELATED"/>
    <property type="match status" value="1"/>
</dbReference>
<reference evidence="6 7" key="1">
    <citation type="submission" date="2018-07" db="EMBL/GenBank/DDBJ databases">
        <title>Genomic Encyclopedia of Type Strains, Phase IV (KMG-IV): sequencing the most valuable type-strain genomes for metagenomic binning, comparative biology and taxonomic classification.</title>
        <authorList>
            <person name="Goeker M."/>
        </authorList>
    </citation>
    <scope>NUCLEOTIDE SEQUENCE [LARGE SCALE GENOMIC DNA]</scope>
    <source>
        <strain evidence="6 7">DSM 44952</strain>
    </source>
</reference>
<dbReference type="InterPro" id="IPR006656">
    <property type="entry name" value="Mopterin_OxRdtase"/>
</dbReference>
<evidence type="ECO:0000259" key="5">
    <source>
        <dbReference type="PROSITE" id="PS51669"/>
    </source>
</evidence>
<dbReference type="GO" id="GO:0043546">
    <property type="term" value="F:molybdopterin cofactor binding"/>
    <property type="evidence" value="ECO:0007669"/>
    <property type="project" value="InterPro"/>
</dbReference>
<evidence type="ECO:0000256" key="1">
    <source>
        <dbReference type="ARBA" id="ARBA00010312"/>
    </source>
</evidence>
<dbReference type="Pfam" id="PF04879">
    <property type="entry name" value="Molybdop_Fe4S4"/>
    <property type="match status" value="1"/>
</dbReference>
<keyword evidence="4" id="KW-0411">Iron-sulfur</keyword>
<dbReference type="Gene3D" id="3.40.228.10">
    <property type="entry name" value="Dimethylsulfoxide Reductase, domain 2"/>
    <property type="match status" value="1"/>
</dbReference>
<dbReference type="PANTHER" id="PTHR43742">
    <property type="entry name" value="TRIMETHYLAMINE-N-OXIDE REDUCTASE"/>
    <property type="match status" value="1"/>
</dbReference>
<keyword evidence="3" id="KW-0408">Iron</keyword>
<protein>
    <submittedName>
        <fullName evidence="6">Formate dehydrogenase</fullName>
    </submittedName>
</protein>
<evidence type="ECO:0000313" key="6">
    <source>
        <dbReference type="EMBL" id="RDI46597.1"/>
    </source>
</evidence>